<evidence type="ECO:0000256" key="5">
    <source>
        <dbReference type="ARBA" id="ARBA00023136"/>
    </source>
</evidence>
<dbReference type="InterPro" id="IPR012338">
    <property type="entry name" value="Beta-lactam/transpept-like"/>
</dbReference>
<protein>
    <recommendedName>
        <fullName evidence="4">serine-type D-Ala-D-Ala carboxypeptidase</fullName>
        <ecNumber evidence="4">3.4.16.4</ecNumber>
    </recommendedName>
</protein>
<sequence>MKGRFLVFAGALTLAAGCSQEEPPDPEEALEAYLSAWEEGRYGEMDGVNDEAQEQYELIYGDLEADVSLTYEPVDWEEEEIDLEELEDTTYTVDVEMETFAGPLDYTVEVPLEKTRTEENERGEWDVLWQPEHLLLGMQDINDTFRVTYEEPERGEIFDRSGDALAVNGEIYEAAVVPDRTESMEETAAAFAGIMGLEEESVLESAQAYPDNPDWAAPVQRLAVSDPRAEELLEIPGVQLDRTAGREYPLGRAAGHLIGHIGAITAEELEDRNGYQSTSEIGKFGLEAAMEDTLRGTPGIQITVEDGEGEVREMLISEAAEPGEDVTLTIDAGQQERASSVLDGESGAAVLTDPATGGVLALASTPSYDSNLRYLGLPDPTAAELDTVDLLFEERFRRAYSPGSIFKPVTAMIALENDVIDPGEERTIEGSQWQPDDSWGGYQVTRVNDSVSQVDLETAMTLSDNIYFAQTALEIGAETFLADAEAFGFGTEWDLALPAASGQLANDGLEEEILLADTGYGQGQVLASPLQMAGIYSIFHDGTLRQPVLLDGETAETAEPVSTETLDIVRETLTSVVQDPDGTAYRPERGHSQQLIGKTGTAELKADQTVEDGSETGWFASLNDQYVLVVMLQDADSGQAVEAADRIWAGIGE</sequence>
<evidence type="ECO:0000313" key="10">
    <source>
        <dbReference type="EMBL" id="PRO64491.1"/>
    </source>
</evidence>
<dbReference type="SUPFAM" id="SSF56519">
    <property type="entry name" value="Penicillin binding protein dimerisation domain"/>
    <property type="match status" value="1"/>
</dbReference>
<evidence type="ECO:0000256" key="3">
    <source>
        <dbReference type="ARBA" id="ARBA00007171"/>
    </source>
</evidence>
<evidence type="ECO:0000256" key="4">
    <source>
        <dbReference type="ARBA" id="ARBA00012448"/>
    </source>
</evidence>
<dbReference type="GO" id="GO:0071972">
    <property type="term" value="F:peptidoglycan L,D-transpeptidase activity"/>
    <property type="evidence" value="ECO:0007669"/>
    <property type="project" value="TreeGrafter"/>
</dbReference>
<dbReference type="GO" id="GO:0009252">
    <property type="term" value="P:peptidoglycan biosynthetic process"/>
    <property type="evidence" value="ECO:0007669"/>
    <property type="project" value="UniProtKB-UniPathway"/>
</dbReference>
<comment type="pathway">
    <text evidence="2">Cell wall biogenesis; peptidoglycan biosynthesis.</text>
</comment>
<dbReference type="PANTHER" id="PTHR30627:SF25">
    <property type="entry name" value="PENICILLIN-BINDING PROTEIN 3"/>
    <property type="match status" value="1"/>
</dbReference>
<comment type="caution">
    <text evidence="10">The sequence shown here is derived from an EMBL/GenBank/DDBJ whole genome shotgun (WGS) entry which is preliminary data.</text>
</comment>
<feature type="domain" description="Penicillin-binding protein dimerisation" evidence="8">
    <location>
        <begin position="151"/>
        <end position="312"/>
    </location>
</feature>
<comment type="subcellular location">
    <subcellularLocation>
        <location evidence="1">Membrane</location>
    </subcellularLocation>
</comment>
<comment type="catalytic activity">
    <reaction evidence="6">
        <text>Preferential cleavage: (Ac)2-L-Lys-D-Ala-|-D-Ala. Also transpeptidation of peptidyl-alanyl moieties that are N-acyl substituents of D-alanine.</text>
        <dbReference type="EC" id="3.4.16.4"/>
    </reaction>
</comment>
<keyword evidence="5" id="KW-0472">Membrane</keyword>
<dbReference type="Gene3D" id="3.10.450.100">
    <property type="entry name" value="NTF2-like, domain 1"/>
    <property type="match status" value="1"/>
</dbReference>
<dbReference type="SUPFAM" id="SSF54427">
    <property type="entry name" value="NTF2-like"/>
    <property type="match status" value="1"/>
</dbReference>
<feature type="domain" description="NTF2-like N-terminal transpeptidase" evidence="9">
    <location>
        <begin position="26"/>
        <end position="138"/>
    </location>
</feature>
<dbReference type="Gene3D" id="3.90.1310.10">
    <property type="entry name" value="Penicillin-binding protein 2a (Domain 2)"/>
    <property type="match status" value="1"/>
</dbReference>
<evidence type="ECO:0000259" key="8">
    <source>
        <dbReference type="Pfam" id="PF03717"/>
    </source>
</evidence>
<dbReference type="GO" id="GO:0046677">
    <property type="term" value="P:response to antibiotic"/>
    <property type="evidence" value="ECO:0007669"/>
    <property type="project" value="InterPro"/>
</dbReference>
<dbReference type="Pfam" id="PF03717">
    <property type="entry name" value="PBP_dimer"/>
    <property type="match status" value="1"/>
</dbReference>
<dbReference type="UniPathway" id="UPA00219"/>
<comment type="similarity">
    <text evidence="3">Belongs to the transpeptidase family.</text>
</comment>
<dbReference type="EMBL" id="PVNS01000015">
    <property type="protein sequence ID" value="PRO64491.1"/>
    <property type="molecule type" value="Genomic_DNA"/>
</dbReference>
<dbReference type="GO" id="GO:0005886">
    <property type="term" value="C:plasma membrane"/>
    <property type="evidence" value="ECO:0007669"/>
    <property type="project" value="TreeGrafter"/>
</dbReference>
<dbReference type="Pfam" id="PF05223">
    <property type="entry name" value="MecA_N"/>
    <property type="match status" value="1"/>
</dbReference>
<dbReference type="AlphaFoldDB" id="A0A2P6MDX8"/>
<dbReference type="EC" id="3.4.16.4" evidence="4"/>
<accession>A0A2P6MDX8</accession>
<dbReference type="Proteomes" id="UP000243650">
    <property type="component" value="Unassembled WGS sequence"/>
</dbReference>
<dbReference type="InterPro" id="IPR007887">
    <property type="entry name" value="MecA_N"/>
</dbReference>
<dbReference type="Gene3D" id="3.40.710.10">
    <property type="entry name" value="DD-peptidase/beta-lactamase superfamily"/>
    <property type="match status" value="1"/>
</dbReference>
<dbReference type="InterPro" id="IPR001460">
    <property type="entry name" value="PCN-bd_Tpept"/>
</dbReference>
<evidence type="ECO:0000259" key="9">
    <source>
        <dbReference type="Pfam" id="PF05223"/>
    </source>
</evidence>
<dbReference type="SUPFAM" id="SSF56601">
    <property type="entry name" value="beta-lactamase/transpeptidase-like"/>
    <property type="match status" value="1"/>
</dbReference>
<evidence type="ECO:0000256" key="2">
    <source>
        <dbReference type="ARBA" id="ARBA00004752"/>
    </source>
</evidence>
<evidence type="ECO:0000259" key="7">
    <source>
        <dbReference type="Pfam" id="PF00905"/>
    </source>
</evidence>
<dbReference type="PANTHER" id="PTHR30627">
    <property type="entry name" value="PEPTIDOGLYCAN D,D-TRANSPEPTIDASE"/>
    <property type="match status" value="1"/>
</dbReference>
<feature type="domain" description="Penicillin-binding protein transpeptidase" evidence="7">
    <location>
        <begin position="347"/>
        <end position="642"/>
    </location>
</feature>
<dbReference type="InterPro" id="IPR032710">
    <property type="entry name" value="NTF2-like_dom_sf"/>
</dbReference>
<proteinExistence type="inferred from homology"/>
<dbReference type="OrthoDB" id="9766847at2"/>
<evidence type="ECO:0000256" key="1">
    <source>
        <dbReference type="ARBA" id="ARBA00004370"/>
    </source>
</evidence>
<dbReference type="RefSeq" id="WP_105960155.1">
    <property type="nucleotide sequence ID" value="NZ_PVNS01000015.1"/>
</dbReference>
<organism evidence="10 11">
    <name type="scientific">Alkalicoccus urumqiensis</name>
    <name type="common">Bacillus urumqiensis</name>
    <dbReference type="NCBI Taxonomy" id="1548213"/>
    <lineage>
        <taxon>Bacteria</taxon>
        <taxon>Bacillati</taxon>
        <taxon>Bacillota</taxon>
        <taxon>Bacilli</taxon>
        <taxon>Bacillales</taxon>
        <taxon>Bacillaceae</taxon>
        <taxon>Alkalicoccus</taxon>
    </lineage>
</organism>
<dbReference type="Pfam" id="PF00905">
    <property type="entry name" value="Transpeptidase"/>
    <property type="match status" value="1"/>
</dbReference>
<evidence type="ECO:0000256" key="6">
    <source>
        <dbReference type="ARBA" id="ARBA00034000"/>
    </source>
</evidence>
<evidence type="ECO:0000313" key="11">
    <source>
        <dbReference type="Proteomes" id="UP000243650"/>
    </source>
</evidence>
<dbReference type="InterPro" id="IPR036138">
    <property type="entry name" value="PBP_dimer_sf"/>
</dbReference>
<name>A0A2P6MDX8_ALKUR</name>
<dbReference type="InterPro" id="IPR050515">
    <property type="entry name" value="Beta-lactam/transpept"/>
</dbReference>
<dbReference type="InterPro" id="IPR005311">
    <property type="entry name" value="PBP_dimer"/>
</dbReference>
<dbReference type="GO" id="GO:0071555">
    <property type="term" value="P:cell wall organization"/>
    <property type="evidence" value="ECO:0007669"/>
    <property type="project" value="TreeGrafter"/>
</dbReference>
<gene>
    <name evidence="10" type="ORF">C6I21_14280</name>
</gene>
<dbReference type="Gene3D" id="3.30.1390.30">
    <property type="entry name" value="Penicillin-binding protein 2a, domain 3"/>
    <property type="match status" value="1"/>
</dbReference>
<dbReference type="PROSITE" id="PS51257">
    <property type="entry name" value="PROKAR_LIPOPROTEIN"/>
    <property type="match status" value="1"/>
</dbReference>
<dbReference type="GO" id="GO:0009002">
    <property type="term" value="F:serine-type D-Ala-D-Ala carboxypeptidase activity"/>
    <property type="evidence" value="ECO:0007669"/>
    <property type="project" value="UniProtKB-EC"/>
</dbReference>
<keyword evidence="11" id="KW-1185">Reference proteome</keyword>
<reference evidence="10 11" key="1">
    <citation type="submission" date="2018-03" db="EMBL/GenBank/DDBJ databases">
        <title>Bacillus urumqiensis sp. nov., a moderately haloalkaliphilic bacterium isolated from a salt lake.</title>
        <authorList>
            <person name="Zhao B."/>
            <person name="Liao Z."/>
        </authorList>
    </citation>
    <scope>NUCLEOTIDE SEQUENCE [LARGE SCALE GENOMIC DNA]</scope>
    <source>
        <strain evidence="10 11">BZ-SZ-XJ18</strain>
    </source>
</reference>
<dbReference type="GO" id="GO:0008658">
    <property type="term" value="F:penicillin binding"/>
    <property type="evidence" value="ECO:0007669"/>
    <property type="project" value="InterPro"/>
</dbReference>